<feature type="region of interest" description="Disordered" evidence="7">
    <location>
        <begin position="449"/>
        <end position="469"/>
    </location>
</feature>
<evidence type="ECO:0000256" key="7">
    <source>
        <dbReference type="SAM" id="MobiDB-lite"/>
    </source>
</evidence>
<proteinExistence type="predicted"/>
<dbReference type="CDD" id="cd13999">
    <property type="entry name" value="STKc_MAP3K-like"/>
    <property type="match status" value="1"/>
</dbReference>
<dbReference type="SMART" id="SM00666">
    <property type="entry name" value="PB1"/>
    <property type="match status" value="1"/>
</dbReference>
<evidence type="ECO:0000313" key="9">
    <source>
        <dbReference type="EMBL" id="KAH0739680.1"/>
    </source>
</evidence>
<dbReference type="PANTHER" id="PTHR23257">
    <property type="entry name" value="SERINE-THREONINE PROTEIN KINASE"/>
    <property type="match status" value="1"/>
</dbReference>
<accession>A0ABQ7TYX7</accession>
<evidence type="ECO:0000256" key="5">
    <source>
        <dbReference type="ARBA" id="ARBA00022840"/>
    </source>
</evidence>
<organism evidence="9 10">
    <name type="scientific">Solanum tuberosum</name>
    <name type="common">Potato</name>
    <dbReference type="NCBI Taxonomy" id="4113"/>
    <lineage>
        <taxon>Eukaryota</taxon>
        <taxon>Viridiplantae</taxon>
        <taxon>Streptophyta</taxon>
        <taxon>Embryophyta</taxon>
        <taxon>Tracheophyta</taxon>
        <taxon>Spermatophyta</taxon>
        <taxon>Magnoliopsida</taxon>
        <taxon>eudicotyledons</taxon>
        <taxon>Gunneridae</taxon>
        <taxon>Pentapetalae</taxon>
        <taxon>asterids</taxon>
        <taxon>lamiids</taxon>
        <taxon>Solanales</taxon>
        <taxon>Solanaceae</taxon>
        <taxon>Solanoideae</taxon>
        <taxon>Solaneae</taxon>
        <taxon>Solanum</taxon>
    </lineage>
</organism>
<dbReference type="InterPro" id="IPR000270">
    <property type="entry name" value="PB1_dom"/>
</dbReference>
<dbReference type="CDD" id="cd06410">
    <property type="entry name" value="PB1_UP2"/>
    <property type="match status" value="1"/>
</dbReference>
<feature type="compositionally biased region" description="Polar residues" evidence="7">
    <location>
        <begin position="1"/>
        <end position="14"/>
    </location>
</feature>
<evidence type="ECO:0000256" key="1">
    <source>
        <dbReference type="ARBA" id="ARBA00022527"/>
    </source>
</evidence>
<feature type="region of interest" description="Disordered" evidence="7">
    <location>
        <begin position="168"/>
        <end position="189"/>
    </location>
</feature>
<feature type="domain" description="Protein kinase" evidence="8">
    <location>
        <begin position="987"/>
        <end position="1254"/>
    </location>
</feature>
<dbReference type="Pfam" id="PF00564">
    <property type="entry name" value="PB1"/>
    <property type="match status" value="1"/>
</dbReference>
<dbReference type="InterPro" id="IPR050167">
    <property type="entry name" value="Ser_Thr_protein_kinase"/>
</dbReference>
<dbReference type="Pfam" id="PF07714">
    <property type="entry name" value="PK_Tyr_Ser-Thr"/>
    <property type="match status" value="1"/>
</dbReference>
<dbReference type="PROSITE" id="PS00108">
    <property type="entry name" value="PROTEIN_KINASE_ST"/>
    <property type="match status" value="1"/>
</dbReference>
<evidence type="ECO:0000256" key="3">
    <source>
        <dbReference type="ARBA" id="ARBA00022741"/>
    </source>
</evidence>
<evidence type="ECO:0000256" key="4">
    <source>
        <dbReference type="ARBA" id="ARBA00022777"/>
    </source>
</evidence>
<dbReference type="SUPFAM" id="SSF54277">
    <property type="entry name" value="CAD &amp; PB1 domains"/>
    <property type="match status" value="1"/>
</dbReference>
<keyword evidence="5 6" id="KW-0067">ATP-binding</keyword>
<comment type="caution">
    <text evidence="9">The sequence shown here is derived from an EMBL/GenBank/DDBJ whole genome shotgun (WGS) entry which is preliminary data.</text>
</comment>
<evidence type="ECO:0000256" key="6">
    <source>
        <dbReference type="PROSITE-ProRule" id="PRU10141"/>
    </source>
</evidence>
<dbReference type="Gene3D" id="1.10.510.10">
    <property type="entry name" value="Transferase(Phosphotransferase) domain 1"/>
    <property type="match status" value="1"/>
</dbReference>
<dbReference type="PROSITE" id="PS50011">
    <property type="entry name" value="PROTEIN_KINASE_DOM"/>
    <property type="match status" value="1"/>
</dbReference>
<protein>
    <recommendedName>
        <fullName evidence="8">Protein kinase domain-containing protein</fullName>
    </recommendedName>
</protein>
<dbReference type="InterPro" id="IPR001245">
    <property type="entry name" value="Ser-Thr/Tyr_kinase_cat_dom"/>
</dbReference>
<dbReference type="Gene3D" id="3.10.20.90">
    <property type="entry name" value="Phosphatidylinositol 3-kinase Catalytic Subunit, Chain A, domain 1"/>
    <property type="match status" value="1"/>
</dbReference>
<dbReference type="EMBL" id="JAIVGD010000028">
    <property type="protein sequence ID" value="KAH0739680.1"/>
    <property type="molecule type" value="Genomic_DNA"/>
</dbReference>
<dbReference type="PROSITE" id="PS00107">
    <property type="entry name" value="PROTEIN_KINASE_ATP"/>
    <property type="match status" value="1"/>
</dbReference>
<dbReference type="Proteomes" id="UP000826656">
    <property type="component" value="Unassembled WGS sequence"/>
</dbReference>
<evidence type="ECO:0000313" key="10">
    <source>
        <dbReference type="Proteomes" id="UP000826656"/>
    </source>
</evidence>
<keyword evidence="2" id="KW-0808">Transferase</keyword>
<dbReference type="PANTHER" id="PTHR23257:SF842">
    <property type="entry name" value="KINASE SUPERFAMILY WITH OCTICOSAPEPTIDE_PHOX_BEM1P DOMAIN-CONTAINING PROTEIN"/>
    <property type="match status" value="1"/>
</dbReference>
<dbReference type="SMART" id="SM00220">
    <property type="entry name" value="S_TKc"/>
    <property type="match status" value="1"/>
</dbReference>
<feature type="binding site" evidence="6">
    <location>
        <position position="1014"/>
    </location>
    <ligand>
        <name>ATP</name>
        <dbReference type="ChEBI" id="CHEBI:30616"/>
    </ligand>
</feature>
<gene>
    <name evidence="9" type="ORF">KY290_038385</name>
</gene>
<keyword evidence="10" id="KW-1185">Reference proteome</keyword>
<reference evidence="9 10" key="1">
    <citation type="journal article" date="2021" name="bioRxiv">
        <title>Chromosome-scale and haplotype-resolved genome assembly of a tetraploid potato cultivar.</title>
        <authorList>
            <person name="Sun H."/>
            <person name="Jiao W.-B."/>
            <person name="Krause K."/>
            <person name="Campoy J.A."/>
            <person name="Goel M."/>
            <person name="Folz-Donahue K."/>
            <person name="Kukat C."/>
            <person name="Huettel B."/>
            <person name="Schneeberger K."/>
        </authorList>
    </citation>
    <scope>NUCLEOTIDE SEQUENCE [LARGE SCALE GENOMIC DNA]</scope>
    <source>
        <strain evidence="9">SolTubOtavaFocal</strain>
        <tissue evidence="9">Leaves</tissue>
    </source>
</reference>
<feature type="compositionally biased region" description="Low complexity" evidence="7">
    <location>
        <begin position="172"/>
        <end position="189"/>
    </location>
</feature>
<keyword evidence="1" id="KW-0723">Serine/threonine-protein kinase</keyword>
<feature type="region of interest" description="Disordered" evidence="7">
    <location>
        <begin position="1"/>
        <end position="23"/>
    </location>
</feature>
<dbReference type="InterPro" id="IPR008271">
    <property type="entry name" value="Ser/Thr_kinase_AS"/>
</dbReference>
<evidence type="ECO:0000259" key="8">
    <source>
        <dbReference type="PROSITE" id="PS50011"/>
    </source>
</evidence>
<dbReference type="InterPro" id="IPR011009">
    <property type="entry name" value="Kinase-like_dom_sf"/>
</dbReference>
<keyword evidence="4" id="KW-0418">Kinase</keyword>
<dbReference type="InterPro" id="IPR000719">
    <property type="entry name" value="Prot_kinase_dom"/>
</dbReference>
<feature type="compositionally biased region" description="Polar residues" evidence="7">
    <location>
        <begin position="1272"/>
        <end position="1281"/>
    </location>
</feature>
<feature type="compositionally biased region" description="Basic and acidic residues" evidence="7">
    <location>
        <begin position="1250"/>
        <end position="1270"/>
    </location>
</feature>
<keyword evidence="3 6" id="KW-0547">Nucleotide-binding</keyword>
<dbReference type="SUPFAM" id="SSF56112">
    <property type="entry name" value="Protein kinase-like (PK-like)"/>
    <property type="match status" value="1"/>
</dbReference>
<sequence>MQLDSSKGLAQTMITGVPDPSGQWIQQESSQPVILSDGISLHNNVNNRVPVQTGEVFSMEFLQDPSSRIIPTLSGFTEKHDKRALPQSKQSQYPGYEDLTRLLGLARMDSECASDITEYASARGSSTEIENGIYVENELTFNQKVGSCGHVPGGATTDLFYNQATSGSSAPLLTKSESSQSLKSSGLGTSDCSQTGKIKFLCSFGGRILPRPSDGKLRYVGGDTRIISIGKNISWDELMKKTLAICNQPHTFKYQLPGEDLDALISVSSDEDLQNMIEEYYGLEKLGGSQRLRIFLVPLTESENSYPEDAATVQPSDPDYQYVVAVNGIVQVDSSAKENYYEQCVRDEASKVIPKVDCSNGIYVPPPSQLVGESQSQVKSPNQSTSLSPVFIQQGDCKNDSRNAYTNKLPHGNDACPVSVSSTQSLPENPNGCTNIGYYAPQMNLINLQSPNKRDDIPQPSQSSELLSHHHGLSRDFVAPTSEQCDGSFQQYSFERTEPKERTVHSEKQNDEMDVLLGYTSTVTLNGIPHAFSDSKLQEHGKRSAYCSQEGISSFSSLNFLPAQLSSHGVSAALQENLGSLHQNTYPVNSQHHIRVLNGESTVATDLMDFPKLPFNSNSVSKCGPVQININGTDTRCNGAKAKLENYHPGSKNLMEKNLNCEMVNACDTNNALLYHEGKFPDNKSSKTAVGSEKKLPDVNSAMMSNNGGDIPGEETQFFDMNILASTPLINTVNERSQRNQFEYASGGIKKAEPENNTSWVKSSEVAGSISNSETQSHGAETLSDLLPELSDGLISHHSPMPAVAACPQDTFAKEPLLIFSEELSPSSVVDDGGQLVSLHYSAFRQNPTKDAVFRREVSLIDEEFTSYSDQKVVTSGVGAFSSEKQKIEDAPVSRSIKESQQVLKANGRDVRSPSGDLYAASLLDLDTIGGEVISPSAAEGAAFAPDLGLEDANPPDGDKDNLISDAMIAELEADLYGLQIIKNADLEELRELGSGTYGTVYHGKWRGTDVAIKRIKRACFSGRSSQEERLIKDFWREAQILSNLHHPNVLAFYGVVPDGAGGTLATVTEFMTNGSLRNVLIKKDRSLDSYKKLLIAMDAAFGMEYLHSKNIVHFDLKCDNLLVSLRDPQRPICKVGDFGLSRIKRNTLVSGGVRGTLPWMAPELLNGSSNRVSEKVDVFSFGITMWEILTGEEPYANMHCGAIIDTTTKKKVQSLNFFTKGVDLFDKVDHPPPSSPQIKSELEELMRLEQPKENDDSNRQQSPIREDGQNCHMQANSYSNEGRRSEEVQSFCSKVGWSLRGFRRKSVGRERLALDMFMKIDQKRFLLNQIYKRGKPNGDGGENSNEARNMILQMNIEEGDARIRGSNNLLLGVDIHVLVETKFKELETDAFRQLWNSRWSGEVHLEAIGRSWGSTQNVTWCLSVVYANCERKELWRELAAVRSLCEDPWEPWLIFQNGLRTWSFSILLYLEGPYTWWRGHNYRTASKIDSFLYSFQCEEQFLQIRKNLLSMVGSDHNAIMLMCRNWDFQKSLQDIGTSAYILATKLKMLKEELKEAPTISNEDQQWLQREFEEEEVLNAVKLCASDKAPRLVGLMAFLTSLYQSCWEFLKDDIVSTMHHFHSHQVFEKSFNATYVALIPKNGAVELRDYRPIRLISGTNHGCTLIVSVCVDTRLTGDDPERGLRQGDTLSLSLFILAMEFFNSMMRKAISSNWIKEFKISNGIGEDAVVCHLLYADDALIFCEAKAEKNRVEGLPTKYLSMPLGNGHKDLEIWDVIVEKMEKNLANLKLSKCSGGLGIRDLRRKNNSLLRKWLWRFNGEQQALWKDVVITWCTNIVTTY</sequence>
<dbReference type="InterPro" id="IPR017441">
    <property type="entry name" value="Protein_kinase_ATP_BS"/>
</dbReference>
<feature type="region of interest" description="Disordered" evidence="7">
    <location>
        <begin position="1250"/>
        <end position="1284"/>
    </location>
</feature>
<name>A0ABQ7TYX7_SOLTU</name>
<evidence type="ECO:0000256" key="2">
    <source>
        <dbReference type="ARBA" id="ARBA00022679"/>
    </source>
</evidence>